<keyword evidence="4" id="KW-1185">Reference proteome</keyword>
<dbReference type="Proteomes" id="UP001501725">
    <property type="component" value="Unassembled WGS sequence"/>
</dbReference>
<reference evidence="4" key="1">
    <citation type="journal article" date="2019" name="Int. J. Syst. Evol. Microbiol.">
        <title>The Global Catalogue of Microorganisms (GCM) 10K type strain sequencing project: providing services to taxonomists for standard genome sequencing and annotation.</title>
        <authorList>
            <consortium name="The Broad Institute Genomics Platform"/>
            <consortium name="The Broad Institute Genome Sequencing Center for Infectious Disease"/>
            <person name="Wu L."/>
            <person name="Ma J."/>
        </authorList>
    </citation>
    <scope>NUCLEOTIDE SEQUENCE [LARGE SCALE GENOMIC DNA]</scope>
    <source>
        <strain evidence="4">JCM 17919</strain>
    </source>
</reference>
<keyword evidence="2" id="KW-0732">Signal</keyword>
<feature type="chain" id="PRO_5045359638" description="DUF4348 domain-containing protein" evidence="2">
    <location>
        <begin position="23"/>
        <end position="124"/>
    </location>
</feature>
<accession>A0ABP8HFK6</accession>
<comment type="caution">
    <text evidence="3">The sequence shown here is derived from an EMBL/GenBank/DDBJ whole genome shotgun (WGS) entry which is preliminary data.</text>
</comment>
<evidence type="ECO:0000256" key="1">
    <source>
        <dbReference type="SAM" id="MobiDB-lite"/>
    </source>
</evidence>
<evidence type="ECO:0008006" key="5">
    <source>
        <dbReference type="Google" id="ProtNLM"/>
    </source>
</evidence>
<dbReference type="RefSeq" id="WP_345257129.1">
    <property type="nucleotide sequence ID" value="NZ_BAABGY010000011.1"/>
</dbReference>
<name>A0ABP8HFK6_9BACT</name>
<evidence type="ECO:0000313" key="3">
    <source>
        <dbReference type="EMBL" id="GAA4338681.1"/>
    </source>
</evidence>
<proteinExistence type="predicted"/>
<protein>
    <recommendedName>
        <fullName evidence="5">DUF4348 domain-containing protein</fullName>
    </recommendedName>
</protein>
<organism evidence="3 4">
    <name type="scientific">Flaviaesturariibacter amylovorans</name>
    <dbReference type="NCBI Taxonomy" id="1084520"/>
    <lineage>
        <taxon>Bacteria</taxon>
        <taxon>Pseudomonadati</taxon>
        <taxon>Bacteroidota</taxon>
        <taxon>Chitinophagia</taxon>
        <taxon>Chitinophagales</taxon>
        <taxon>Chitinophagaceae</taxon>
        <taxon>Flaviaestuariibacter</taxon>
    </lineage>
</organism>
<gene>
    <name evidence="3" type="ORF">GCM10023184_35280</name>
</gene>
<feature type="region of interest" description="Disordered" evidence="1">
    <location>
        <begin position="64"/>
        <end position="84"/>
    </location>
</feature>
<dbReference type="EMBL" id="BAABGY010000011">
    <property type="protein sequence ID" value="GAA4338681.1"/>
    <property type="molecule type" value="Genomic_DNA"/>
</dbReference>
<feature type="signal peptide" evidence="2">
    <location>
        <begin position="1"/>
        <end position="22"/>
    </location>
</feature>
<evidence type="ECO:0000256" key="2">
    <source>
        <dbReference type="SAM" id="SignalP"/>
    </source>
</evidence>
<dbReference type="PROSITE" id="PS51257">
    <property type="entry name" value="PROKAR_LIPOPROTEIN"/>
    <property type="match status" value="1"/>
</dbReference>
<sequence>MKKQVFLLLSALFFLASCSTWQERPADPQDIARLNEALDRARSEGAAWTTSPARIARHLFPPVAHSGSRSYSINERGRSGRKRRVTVVEEGRIGSGLRGLRHRIRLRSDDDGWHIVSYDFSEKR</sequence>
<evidence type="ECO:0000313" key="4">
    <source>
        <dbReference type="Proteomes" id="UP001501725"/>
    </source>
</evidence>